<keyword evidence="4" id="KW-0479">Metal-binding</keyword>
<comment type="subcellular location">
    <subcellularLocation>
        <location evidence="1">Membrane</location>
    </subcellularLocation>
</comment>
<evidence type="ECO:0000256" key="7">
    <source>
        <dbReference type="ARBA" id="ARBA00038168"/>
    </source>
</evidence>
<reference evidence="11 12" key="1">
    <citation type="submission" date="2015-01" db="EMBL/GenBank/DDBJ databases">
        <title>The Genome Sequence of Exophiala sideris CBS121828.</title>
        <authorList>
            <consortium name="The Broad Institute Genomics Platform"/>
            <person name="Cuomo C."/>
            <person name="de Hoog S."/>
            <person name="Gorbushina A."/>
            <person name="Stielow B."/>
            <person name="Teixiera M."/>
            <person name="Abouelleil A."/>
            <person name="Chapman S.B."/>
            <person name="Priest M."/>
            <person name="Young S.K."/>
            <person name="Wortman J."/>
            <person name="Nusbaum C."/>
            <person name="Birren B."/>
        </authorList>
    </citation>
    <scope>NUCLEOTIDE SEQUENCE [LARGE SCALE GENOMIC DNA]</scope>
    <source>
        <strain evidence="11 12">CBS 121828</strain>
    </source>
</reference>
<dbReference type="SUPFAM" id="SSF55856">
    <property type="entry name" value="Cytochrome b5-like heme/steroid binding domain"/>
    <property type="match status" value="1"/>
</dbReference>
<dbReference type="PANTHER" id="PTHR19359">
    <property type="entry name" value="CYTOCHROME B5"/>
    <property type="match status" value="1"/>
</dbReference>
<dbReference type="InterPro" id="IPR036400">
    <property type="entry name" value="Cyt_B5-like_heme/steroid_sf"/>
</dbReference>
<evidence type="ECO:0000259" key="10">
    <source>
        <dbReference type="PROSITE" id="PS50255"/>
    </source>
</evidence>
<dbReference type="Pfam" id="PF00173">
    <property type="entry name" value="Cyt-b5"/>
    <property type="match status" value="1"/>
</dbReference>
<dbReference type="Gene3D" id="3.10.120.10">
    <property type="entry name" value="Cytochrome b5-like heme/steroid binding domain"/>
    <property type="match status" value="1"/>
</dbReference>
<accession>A0A0D1WE03</accession>
<dbReference type="PANTHER" id="PTHR19359:SF14">
    <property type="entry name" value="CYTOCHROME B5 A"/>
    <property type="match status" value="1"/>
</dbReference>
<dbReference type="AlphaFoldDB" id="A0A0D1WE03"/>
<dbReference type="STRING" id="1016849.A0A0D1WE03"/>
<keyword evidence="2" id="KW-0349">Heme</keyword>
<evidence type="ECO:0000256" key="8">
    <source>
        <dbReference type="SAM" id="MobiDB-lite"/>
    </source>
</evidence>
<keyword evidence="6 9" id="KW-0472">Membrane</keyword>
<evidence type="ECO:0000256" key="2">
    <source>
        <dbReference type="ARBA" id="ARBA00022617"/>
    </source>
</evidence>
<evidence type="ECO:0000313" key="11">
    <source>
        <dbReference type="EMBL" id="KIV86995.1"/>
    </source>
</evidence>
<dbReference type="InterPro" id="IPR001199">
    <property type="entry name" value="Cyt_B5-like_heme/steroid-bd"/>
</dbReference>
<dbReference type="SMART" id="SM01117">
    <property type="entry name" value="Cyt-b5"/>
    <property type="match status" value="1"/>
</dbReference>
<dbReference type="HOGENOM" id="CLU_102602_3_1_1"/>
<protein>
    <recommendedName>
        <fullName evidence="10">Cytochrome b5 heme-binding domain-containing protein</fullName>
    </recommendedName>
</protein>
<evidence type="ECO:0000256" key="1">
    <source>
        <dbReference type="ARBA" id="ARBA00004370"/>
    </source>
</evidence>
<evidence type="ECO:0000256" key="3">
    <source>
        <dbReference type="ARBA" id="ARBA00022692"/>
    </source>
</evidence>
<proteinExistence type="inferred from homology"/>
<evidence type="ECO:0000256" key="6">
    <source>
        <dbReference type="ARBA" id="ARBA00023136"/>
    </source>
</evidence>
<feature type="compositionally biased region" description="Low complexity" evidence="8">
    <location>
        <begin position="93"/>
        <end position="107"/>
    </location>
</feature>
<organism evidence="11 12">
    <name type="scientific">Exophiala sideris</name>
    <dbReference type="NCBI Taxonomy" id="1016849"/>
    <lineage>
        <taxon>Eukaryota</taxon>
        <taxon>Fungi</taxon>
        <taxon>Dikarya</taxon>
        <taxon>Ascomycota</taxon>
        <taxon>Pezizomycotina</taxon>
        <taxon>Eurotiomycetes</taxon>
        <taxon>Chaetothyriomycetidae</taxon>
        <taxon>Chaetothyriales</taxon>
        <taxon>Herpotrichiellaceae</taxon>
        <taxon>Exophiala</taxon>
    </lineage>
</organism>
<dbReference type="PRINTS" id="PR00363">
    <property type="entry name" value="CYTOCHROMEB5"/>
</dbReference>
<dbReference type="InterPro" id="IPR050668">
    <property type="entry name" value="Cytochrome_b5"/>
</dbReference>
<keyword evidence="9" id="KW-1133">Transmembrane helix</keyword>
<keyword evidence="3 9" id="KW-0812">Transmembrane</keyword>
<evidence type="ECO:0000256" key="4">
    <source>
        <dbReference type="ARBA" id="ARBA00022723"/>
    </source>
</evidence>
<dbReference type="GO" id="GO:0016020">
    <property type="term" value="C:membrane"/>
    <property type="evidence" value="ECO:0007669"/>
    <property type="project" value="UniProtKB-SubCell"/>
</dbReference>
<dbReference type="GO" id="GO:0020037">
    <property type="term" value="F:heme binding"/>
    <property type="evidence" value="ECO:0007669"/>
    <property type="project" value="TreeGrafter"/>
</dbReference>
<dbReference type="PROSITE" id="PS50255">
    <property type="entry name" value="CYTOCHROME_B5_2"/>
    <property type="match status" value="1"/>
</dbReference>
<dbReference type="OrthoDB" id="260519at2759"/>
<dbReference type="Proteomes" id="UP000053599">
    <property type="component" value="Unassembled WGS sequence"/>
</dbReference>
<evidence type="ECO:0000256" key="5">
    <source>
        <dbReference type="ARBA" id="ARBA00023004"/>
    </source>
</evidence>
<dbReference type="FunFam" id="3.10.120.10:FF:000002">
    <property type="entry name" value="Cytochrome b5 type B"/>
    <property type="match status" value="1"/>
</dbReference>
<feature type="region of interest" description="Disordered" evidence="8">
    <location>
        <begin position="87"/>
        <end position="113"/>
    </location>
</feature>
<dbReference type="GO" id="GO:0046872">
    <property type="term" value="F:metal ion binding"/>
    <property type="evidence" value="ECO:0007669"/>
    <property type="project" value="UniProtKB-KW"/>
</dbReference>
<evidence type="ECO:0000313" key="12">
    <source>
        <dbReference type="Proteomes" id="UP000053599"/>
    </source>
</evidence>
<feature type="transmembrane region" description="Helical" evidence="9">
    <location>
        <begin position="120"/>
        <end position="138"/>
    </location>
</feature>
<evidence type="ECO:0000256" key="9">
    <source>
        <dbReference type="SAM" id="Phobius"/>
    </source>
</evidence>
<feature type="domain" description="Cytochrome b5 heme-binding" evidence="10">
    <location>
        <begin position="1"/>
        <end position="77"/>
    </location>
</feature>
<gene>
    <name evidence="11" type="ORF">PV11_02568</name>
</gene>
<comment type="similarity">
    <text evidence="7">Belongs to the cytochrome b5 family.</text>
</comment>
<sequence length="177" mass="18978">MKVFSVEDVAKHNQASDLWIIVNGRVYDCTKYAPDHPGGAEVLMTVAGVDGTEGFNDIGHSKEAKEQLEGLVIGTVEGAKTMTVVEEAQPQGASQSSTAKSTASPTSKEIPMPTSQNRRLVVVAIIILLLLVLIMYPIDPILTEIERLEQLVGEQDSMSTMVNRNRTHGDGFGGLGA</sequence>
<name>A0A0D1WE03_9EURO</name>
<keyword evidence="5" id="KW-0408">Iron</keyword>
<dbReference type="EMBL" id="KN846951">
    <property type="protein sequence ID" value="KIV86995.1"/>
    <property type="molecule type" value="Genomic_DNA"/>
</dbReference>